<gene>
    <name evidence="2" type="ORF">HELGO_WM31233</name>
</gene>
<feature type="transmembrane region" description="Helical" evidence="1">
    <location>
        <begin position="101"/>
        <end position="120"/>
    </location>
</feature>
<sequence>MTNKQRLLLFPHEYRVFPHQRTVANVLRAMHILCFSILVGGLFFDQPYEFLFPWTMAVIMSGLSLFAIDLFSSCIALFEIRGVAIVIKVLLLLFIPLTEGGLQLLILFMVVIFASLISHASRSIRHFNIMPTSFQQKYGFLPSKSRMKKTN</sequence>
<evidence type="ECO:0000313" key="2">
    <source>
        <dbReference type="EMBL" id="CAA6804172.1"/>
    </source>
</evidence>
<dbReference type="AlphaFoldDB" id="A0A6S6SLG8"/>
<keyword evidence="1" id="KW-1133">Transmembrane helix</keyword>
<reference evidence="2" key="1">
    <citation type="submission" date="2020-01" db="EMBL/GenBank/DDBJ databases">
        <authorList>
            <person name="Meier V. D."/>
            <person name="Meier V D."/>
        </authorList>
    </citation>
    <scope>NUCLEOTIDE SEQUENCE</scope>
    <source>
        <strain evidence="2">HLG_WM_MAG_07</strain>
    </source>
</reference>
<name>A0A6S6SLG8_9GAMM</name>
<evidence type="ECO:0000256" key="1">
    <source>
        <dbReference type="SAM" id="Phobius"/>
    </source>
</evidence>
<feature type="transmembrane region" description="Helical" evidence="1">
    <location>
        <begin position="50"/>
        <end position="68"/>
    </location>
</feature>
<organism evidence="2">
    <name type="scientific">uncultured Thiotrichaceae bacterium</name>
    <dbReference type="NCBI Taxonomy" id="298394"/>
    <lineage>
        <taxon>Bacteria</taxon>
        <taxon>Pseudomonadati</taxon>
        <taxon>Pseudomonadota</taxon>
        <taxon>Gammaproteobacteria</taxon>
        <taxon>Thiotrichales</taxon>
        <taxon>Thiotrichaceae</taxon>
        <taxon>environmental samples</taxon>
    </lineage>
</organism>
<feature type="transmembrane region" description="Helical" evidence="1">
    <location>
        <begin position="75"/>
        <end position="95"/>
    </location>
</feature>
<protein>
    <submittedName>
        <fullName evidence="2">Uncharacterized protein</fullName>
    </submittedName>
</protein>
<dbReference type="EMBL" id="CACVAY010000019">
    <property type="protein sequence ID" value="CAA6804172.1"/>
    <property type="molecule type" value="Genomic_DNA"/>
</dbReference>
<keyword evidence="1" id="KW-0812">Transmembrane</keyword>
<accession>A0A6S6SLG8</accession>
<feature type="transmembrane region" description="Helical" evidence="1">
    <location>
        <begin position="25"/>
        <end position="44"/>
    </location>
</feature>
<proteinExistence type="predicted"/>
<keyword evidence="1" id="KW-0472">Membrane</keyword>